<evidence type="ECO:0000256" key="7">
    <source>
        <dbReference type="NCBIfam" id="TIGR02967"/>
    </source>
</evidence>
<dbReference type="Gene3D" id="3.20.20.140">
    <property type="entry name" value="Metal-dependent hydrolases"/>
    <property type="match status" value="1"/>
</dbReference>
<evidence type="ECO:0000256" key="2">
    <source>
        <dbReference type="ARBA" id="ARBA00006745"/>
    </source>
</evidence>
<dbReference type="PANTHER" id="PTHR11271">
    <property type="entry name" value="GUANINE DEAMINASE"/>
    <property type="match status" value="1"/>
</dbReference>
<evidence type="ECO:0000256" key="8">
    <source>
        <dbReference type="RuleBase" id="RU366009"/>
    </source>
</evidence>
<dbReference type="Pfam" id="PF01979">
    <property type="entry name" value="Amidohydro_1"/>
    <property type="match status" value="1"/>
</dbReference>
<keyword evidence="5 8" id="KW-0378">Hydrolase</keyword>
<evidence type="ECO:0000313" key="11">
    <source>
        <dbReference type="Proteomes" id="UP000626026"/>
    </source>
</evidence>
<comment type="pathway">
    <text evidence="1 8">Purine metabolism; guanine degradation; xanthine from guanine: step 1/1.</text>
</comment>
<evidence type="ECO:0000256" key="3">
    <source>
        <dbReference type="ARBA" id="ARBA00012781"/>
    </source>
</evidence>
<keyword evidence="6 8" id="KW-0862">Zinc</keyword>
<dbReference type="InterPro" id="IPR006680">
    <property type="entry name" value="Amidohydro-rel"/>
</dbReference>
<dbReference type="EMBL" id="JACTVA010000036">
    <property type="protein sequence ID" value="MBC9208651.1"/>
    <property type="molecule type" value="Genomic_DNA"/>
</dbReference>
<dbReference type="InterPro" id="IPR032466">
    <property type="entry name" value="Metal_Hydrolase"/>
</dbReference>
<dbReference type="InterPro" id="IPR011059">
    <property type="entry name" value="Metal-dep_hydrolase_composite"/>
</dbReference>
<name>A0ABR7RQN1_9PROT</name>
<evidence type="ECO:0000259" key="9">
    <source>
        <dbReference type="Pfam" id="PF01979"/>
    </source>
</evidence>
<organism evidence="10 11">
    <name type="scientific">Teichococcus aerophilus</name>
    <dbReference type="NCBI Taxonomy" id="1224513"/>
    <lineage>
        <taxon>Bacteria</taxon>
        <taxon>Pseudomonadati</taxon>
        <taxon>Pseudomonadota</taxon>
        <taxon>Alphaproteobacteria</taxon>
        <taxon>Acetobacterales</taxon>
        <taxon>Roseomonadaceae</taxon>
        <taxon>Roseomonas</taxon>
    </lineage>
</organism>
<dbReference type="EC" id="3.5.4.3" evidence="3 7"/>
<feature type="domain" description="Amidohydrolase-related" evidence="9">
    <location>
        <begin position="65"/>
        <end position="428"/>
    </location>
</feature>
<reference evidence="10 11" key="1">
    <citation type="journal article" date="2013" name="Int. J. Syst. Evol. Microbiol.">
        <title>Roseomonas aerophila sp. nov., isolated from air.</title>
        <authorList>
            <person name="Kim S.J."/>
            <person name="Weon H.Y."/>
            <person name="Ahn J.H."/>
            <person name="Hong S.B."/>
            <person name="Seok S.J."/>
            <person name="Whang K.S."/>
            <person name="Kwon S.W."/>
        </authorList>
    </citation>
    <scope>NUCLEOTIDE SEQUENCE [LARGE SCALE GENOMIC DNA]</scope>
    <source>
        <strain evidence="10 11">NBRC 108923</strain>
    </source>
</reference>
<evidence type="ECO:0000256" key="6">
    <source>
        <dbReference type="ARBA" id="ARBA00022833"/>
    </source>
</evidence>
<evidence type="ECO:0000313" key="10">
    <source>
        <dbReference type="EMBL" id="MBC9208651.1"/>
    </source>
</evidence>
<dbReference type="SUPFAM" id="SSF51556">
    <property type="entry name" value="Metallo-dependent hydrolases"/>
    <property type="match status" value="1"/>
</dbReference>
<dbReference type="NCBIfam" id="NF006679">
    <property type="entry name" value="PRK09228.1"/>
    <property type="match status" value="1"/>
</dbReference>
<accession>A0ABR7RQN1</accession>
<evidence type="ECO:0000256" key="4">
    <source>
        <dbReference type="ARBA" id="ARBA00022723"/>
    </source>
</evidence>
<dbReference type="SUPFAM" id="SSF51338">
    <property type="entry name" value="Composite domain of metallo-dependent hydrolases"/>
    <property type="match status" value="1"/>
</dbReference>
<dbReference type="InterPro" id="IPR014311">
    <property type="entry name" value="Guanine_deaminase"/>
</dbReference>
<dbReference type="Gene3D" id="2.30.40.10">
    <property type="entry name" value="Urease, subunit C, domain 1"/>
    <property type="match status" value="1"/>
</dbReference>
<protein>
    <recommendedName>
        <fullName evidence="3 7">Guanine deaminase</fullName>
        <shortName evidence="8">Guanase</shortName>
        <ecNumber evidence="3 7">3.5.4.3</ecNumber>
    </recommendedName>
    <alternativeName>
        <fullName evidence="8">Guanine aminohydrolase</fullName>
    </alternativeName>
</protein>
<gene>
    <name evidence="10" type="primary">guaD</name>
    <name evidence="10" type="ORF">IBL26_17510</name>
</gene>
<comment type="caution">
    <text evidence="10">The sequence shown here is derived from an EMBL/GenBank/DDBJ whole genome shotgun (WGS) entry which is preliminary data.</text>
</comment>
<dbReference type="RefSeq" id="WP_187785800.1">
    <property type="nucleotide sequence ID" value="NZ_JACTVA010000036.1"/>
</dbReference>
<dbReference type="GO" id="GO:0008892">
    <property type="term" value="F:guanine deaminase activity"/>
    <property type="evidence" value="ECO:0007669"/>
    <property type="project" value="UniProtKB-EC"/>
</dbReference>
<proteinExistence type="inferred from homology"/>
<dbReference type="NCBIfam" id="TIGR02967">
    <property type="entry name" value="guan_deamin"/>
    <property type="match status" value="1"/>
</dbReference>
<comment type="cofactor">
    <cofactor evidence="8">
        <name>Zn(2+)</name>
        <dbReference type="ChEBI" id="CHEBI:29105"/>
    </cofactor>
    <text evidence="8">Binds 1 zinc ion per subunit.</text>
</comment>
<dbReference type="InterPro" id="IPR051607">
    <property type="entry name" value="Metallo-dep_hydrolases"/>
</dbReference>
<evidence type="ECO:0000256" key="5">
    <source>
        <dbReference type="ARBA" id="ARBA00022801"/>
    </source>
</evidence>
<comment type="catalytic activity">
    <reaction evidence="8">
        <text>guanine + H2O + H(+) = xanthine + NH4(+)</text>
        <dbReference type="Rhea" id="RHEA:14665"/>
        <dbReference type="ChEBI" id="CHEBI:15377"/>
        <dbReference type="ChEBI" id="CHEBI:15378"/>
        <dbReference type="ChEBI" id="CHEBI:16235"/>
        <dbReference type="ChEBI" id="CHEBI:17712"/>
        <dbReference type="ChEBI" id="CHEBI:28938"/>
        <dbReference type="EC" id="3.5.4.3"/>
    </reaction>
</comment>
<sequence length="432" mass="47107">MARRGLRGTVLTFTGDPFLADDPAATLSITEDALVVLEGGHIAVIGPWSPERARGLEVTHYPDAILCPGFIDCHVHYPQTQMIGAHGAQLLDWLERYTFPTEAQFADAGHAAAVAKLFLAELLRNGTTTAAVYCTVHPQSVEAFFTESHRLNTRMIAGKVLMDRNAPAALLDTAERGYAESKALIERWHGHGRQLYAVTPRFAPTSTPTQLEAAGRLWREHPGTYLQTHLSENQKEVAWVQELFPDRAGYLDVYHQAGLTGRRAIFGHAVHLTEAEFACCHRTGSALAHCPTSNQFLGSGLFPLFQARRRDRPVCVGLGTDLGAGTSFSLLGTLGEAYKVAHAQDTTLEALHGFYLATRGGAEALDLVDSIGSIAPGHEADIVVLDLKATPLLAFRLAHARDWAEKLSVLMTLGDDRAIRATWVAGELRHER</sequence>
<keyword evidence="4 8" id="KW-0479">Metal-binding</keyword>
<dbReference type="PANTHER" id="PTHR11271:SF6">
    <property type="entry name" value="GUANINE DEAMINASE"/>
    <property type="match status" value="1"/>
</dbReference>
<dbReference type="Proteomes" id="UP000626026">
    <property type="component" value="Unassembled WGS sequence"/>
</dbReference>
<comment type="similarity">
    <text evidence="2 8">Belongs to the metallo-dependent hydrolases superfamily. ATZ/TRZ family.</text>
</comment>
<keyword evidence="11" id="KW-1185">Reference proteome</keyword>
<evidence type="ECO:0000256" key="1">
    <source>
        <dbReference type="ARBA" id="ARBA00004984"/>
    </source>
</evidence>
<comment type="function">
    <text evidence="8">Catalyzes the hydrolytic deamination of guanine, producing xanthine and ammonia.</text>
</comment>